<name>A0A2T7UNU7_9RHOB</name>
<dbReference type="SUPFAM" id="SSF52540">
    <property type="entry name" value="P-loop containing nucleoside triphosphate hydrolases"/>
    <property type="match status" value="1"/>
</dbReference>
<dbReference type="Proteomes" id="UP000244810">
    <property type="component" value="Unassembled WGS sequence"/>
</dbReference>
<protein>
    <recommendedName>
        <fullName evidence="3">Sulfotransferase family protein</fullName>
    </recommendedName>
</protein>
<comment type="caution">
    <text evidence="1">The sequence shown here is derived from an EMBL/GenBank/DDBJ whole genome shotgun (WGS) entry which is preliminary data.</text>
</comment>
<accession>A0A2T7UNU7</accession>
<dbReference type="RefSeq" id="WP_107753277.1">
    <property type="nucleotide sequence ID" value="NZ_QBKF01000009.1"/>
</dbReference>
<evidence type="ECO:0008006" key="3">
    <source>
        <dbReference type="Google" id="ProtNLM"/>
    </source>
</evidence>
<sequence>MARELILHIGHFKTGTTALQMYLDYNRDLLAEAGLHYATQTRKHAKHSALAFSLLRRAGVSELMHGYSSPHPPARIWQALFDEVRALPDGQSMLVSSEEFIRLGAHPDAAALLRKQINQASDLRFRVIAYLRPPQAHLQSWYNQLVKMGIPVGSFTTALCSQIEAVHWDYALALKPWVEIFGAEAVILRTYGPALREGDALYADFLGALGFPLPAEAEPMPGDPNRRIDPRRLAYHRGLNRVDLPRHVRELMNAHAQASLDSDDGEGPRRALTTIRDEARQGIEAVAALPGAALDLEAMLAALPALPEGPAQDLDALIALMAGEIGRLRAHVVSLSGRIGVLEEAARRDETPDPPPQDPAA</sequence>
<evidence type="ECO:0000313" key="1">
    <source>
        <dbReference type="EMBL" id="PVE46337.1"/>
    </source>
</evidence>
<organism evidence="1 2">
    <name type="scientific">Pararhodobacter aggregans</name>
    <dbReference type="NCBI Taxonomy" id="404875"/>
    <lineage>
        <taxon>Bacteria</taxon>
        <taxon>Pseudomonadati</taxon>
        <taxon>Pseudomonadota</taxon>
        <taxon>Alphaproteobacteria</taxon>
        <taxon>Rhodobacterales</taxon>
        <taxon>Paracoccaceae</taxon>
        <taxon>Pararhodobacter</taxon>
    </lineage>
</organism>
<dbReference type="OrthoDB" id="547419at2"/>
<dbReference type="EMBL" id="QDDR01000009">
    <property type="protein sequence ID" value="PVE46337.1"/>
    <property type="molecule type" value="Genomic_DNA"/>
</dbReference>
<dbReference type="AlphaFoldDB" id="A0A2T7UNU7"/>
<evidence type="ECO:0000313" key="2">
    <source>
        <dbReference type="Proteomes" id="UP000244810"/>
    </source>
</evidence>
<dbReference type="Gene3D" id="3.40.50.300">
    <property type="entry name" value="P-loop containing nucleotide triphosphate hydrolases"/>
    <property type="match status" value="1"/>
</dbReference>
<gene>
    <name evidence="1" type="ORF">DDE23_17000</name>
</gene>
<dbReference type="InterPro" id="IPR027417">
    <property type="entry name" value="P-loop_NTPase"/>
</dbReference>
<proteinExistence type="predicted"/>
<reference evidence="1 2" key="1">
    <citation type="journal article" date="2011" name="Syst. Appl. Microbiol.">
        <title>Defluviimonas denitrificans gen. nov., sp. nov., and Pararhodobacter aggregans gen. nov., sp. nov., non-phototrophic Rhodobacteraceae from the biofilter of a marine aquaculture.</title>
        <authorList>
            <person name="Foesel B.U."/>
            <person name="Drake H.L."/>
            <person name="Schramm A."/>
        </authorList>
    </citation>
    <scope>NUCLEOTIDE SEQUENCE [LARGE SCALE GENOMIC DNA]</scope>
    <source>
        <strain evidence="1 2">D1-19</strain>
    </source>
</reference>
<keyword evidence="2" id="KW-1185">Reference proteome</keyword>